<feature type="region of interest" description="Disordered" evidence="1">
    <location>
        <begin position="186"/>
        <end position="207"/>
    </location>
</feature>
<dbReference type="NCBIfam" id="TIGR03296">
    <property type="entry name" value="M6dom_TIGR03296"/>
    <property type="match status" value="1"/>
</dbReference>
<organism evidence="3 4">
    <name type="scientific">Apiospora marii</name>
    <dbReference type="NCBI Taxonomy" id="335849"/>
    <lineage>
        <taxon>Eukaryota</taxon>
        <taxon>Fungi</taxon>
        <taxon>Dikarya</taxon>
        <taxon>Ascomycota</taxon>
        <taxon>Pezizomycotina</taxon>
        <taxon>Sordariomycetes</taxon>
        <taxon>Xylariomycetidae</taxon>
        <taxon>Amphisphaeriales</taxon>
        <taxon>Apiosporaceae</taxon>
        <taxon>Apiospora</taxon>
    </lineage>
</organism>
<feature type="signal peptide" evidence="2">
    <location>
        <begin position="1"/>
        <end position="20"/>
    </location>
</feature>
<dbReference type="Gene3D" id="3.40.390.10">
    <property type="entry name" value="Collagenase (Catalytic Domain)"/>
    <property type="match status" value="1"/>
</dbReference>
<keyword evidence="3" id="KW-0378">Hydrolase</keyword>
<dbReference type="SUPFAM" id="SSF55486">
    <property type="entry name" value="Metalloproteases ('zincins'), catalytic domain"/>
    <property type="match status" value="1"/>
</dbReference>
<protein>
    <submittedName>
        <fullName evidence="3">M6 metalloprotease</fullName>
    </submittedName>
</protein>
<dbReference type="InterPro" id="IPR008757">
    <property type="entry name" value="Peptidase_M6-like_domain"/>
</dbReference>
<keyword evidence="3" id="KW-0482">Metalloprotease</keyword>
<dbReference type="InterPro" id="IPR024079">
    <property type="entry name" value="MetalloPept_cat_dom_sf"/>
</dbReference>
<dbReference type="Proteomes" id="UP001396898">
    <property type="component" value="Unassembled WGS sequence"/>
</dbReference>
<feature type="chain" id="PRO_5046892324" evidence="2">
    <location>
        <begin position="21"/>
        <end position="428"/>
    </location>
</feature>
<dbReference type="EMBL" id="JAQQWI010000007">
    <property type="protein sequence ID" value="KAK8027786.1"/>
    <property type="molecule type" value="Genomic_DNA"/>
</dbReference>
<proteinExistence type="predicted"/>
<evidence type="ECO:0000313" key="3">
    <source>
        <dbReference type="EMBL" id="KAK8027786.1"/>
    </source>
</evidence>
<evidence type="ECO:0000256" key="1">
    <source>
        <dbReference type="SAM" id="MobiDB-lite"/>
    </source>
</evidence>
<evidence type="ECO:0000256" key="2">
    <source>
        <dbReference type="SAM" id="SignalP"/>
    </source>
</evidence>
<reference evidence="3 4" key="1">
    <citation type="submission" date="2023-01" db="EMBL/GenBank/DDBJ databases">
        <title>Analysis of 21 Apiospora genomes using comparative genomics revels a genus with tremendous synthesis potential of carbohydrate active enzymes and secondary metabolites.</title>
        <authorList>
            <person name="Sorensen T."/>
        </authorList>
    </citation>
    <scope>NUCLEOTIDE SEQUENCE [LARGE SCALE GENOMIC DNA]</scope>
    <source>
        <strain evidence="3 4">CBS 20057</strain>
    </source>
</reference>
<evidence type="ECO:0000313" key="4">
    <source>
        <dbReference type="Proteomes" id="UP001396898"/>
    </source>
</evidence>
<dbReference type="PANTHER" id="PTHR41775:SF1">
    <property type="entry name" value="PEPTIDASE M6-LIKE DOMAIN-CONTAINING PROTEIN"/>
    <property type="match status" value="1"/>
</dbReference>
<gene>
    <name evidence="3" type="ORF">PG991_004842</name>
</gene>
<dbReference type="PANTHER" id="PTHR41775">
    <property type="entry name" value="SECRETED PROTEIN-RELATED"/>
    <property type="match status" value="1"/>
</dbReference>
<name>A0ABR1S7K9_9PEZI</name>
<keyword evidence="2" id="KW-0732">Signal</keyword>
<sequence length="428" mass="45662">MISKLTAAVAALGLWSGASATPTIPLLKNLAATSQSACKLASGDGWMPAGFGMPNSVKSTGTVKGWMMFIDFPDAQGNGSDPHAVATEDWYRTSSYGKLSLEISGDTQQIYRMPATAASYPWENGMPSFYLEKYIQDALDAYMQAHNADASIFPDMDILYLIAPPTASFSRSYTYNWAAEVRMPNSDGNGTASNGNDTVSAGNGTASAGTSVAQKTVALGGDFYGGYNKKGFKAMAHETGHTLGLPDYYLTDDSGLPGDLVGGFSVMGVTFEQAPDMFGWDKWRMGWLEDSAVDCITEKGSTTHVLAPLEKKADGPDSTQAVVVATSGTTALVAEARTKNGVDDELCGPGVLLYRVDTTVPSGKGPVRVLDNLDVDLHWCGGYTSNVAPLSFQSPRKSSLTMEEWGVTVTLTEHDEATDNWTIRVDYK</sequence>
<keyword evidence="4" id="KW-1185">Reference proteome</keyword>
<accession>A0ABR1S7K9</accession>
<comment type="caution">
    <text evidence="3">The sequence shown here is derived from an EMBL/GenBank/DDBJ whole genome shotgun (WGS) entry which is preliminary data.</text>
</comment>
<dbReference type="GO" id="GO:0008237">
    <property type="term" value="F:metallopeptidase activity"/>
    <property type="evidence" value="ECO:0007669"/>
    <property type="project" value="UniProtKB-KW"/>
</dbReference>
<keyword evidence="3" id="KW-0645">Protease</keyword>